<evidence type="ECO:0000313" key="2">
    <source>
        <dbReference type="EMBL" id="UYV96282.1"/>
    </source>
</evidence>
<keyword evidence="3" id="KW-1185">Reference proteome</keyword>
<gene>
    <name evidence="2" type="ORF">NL394_14560</name>
</gene>
<organism evidence="2 3">
    <name type="scientific">Paenarthrobacter ureafaciens</name>
    <dbReference type="NCBI Taxonomy" id="37931"/>
    <lineage>
        <taxon>Bacteria</taxon>
        <taxon>Bacillati</taxon>
        <taxon>Actinomycetota</taxon>
        <taxon>Actinomycetes</taxon>
        <taxon>Micrococcales</taxon>
        <taxon>Micrococcaceae</taxon>
        <taxon>Paenarthrobacter</taxon>
    </lineage>
</organism>
<reference evidence="2" key="1">
    <citation type="submission" date="2022-07" db="EMBL/GenBank/DDBJ databases">
        <authorList>
            <person name="Wu T."/>
        </authorList>
    </citation>
    <scope>NUCLEOTIDE SEQUENCE</scope>
    <source>
        <strain evidence="2">SD-1</strain>
    </source>
</reference>
<evidence type="ECO:0008006" key="4">
    <source>
        <dbReference type="Google" id="ProtNLM"/>
    </source>
</evidence>
<accession>A0AAX3EDW5</accession>
<dbReference type="EMBL" id="CP101185">
    <property type="protein sequence ID" value="UYV96282.1"/>
    <property type="molecule type" value="Genomic_DNA"/>
</dbReference>
<protein>
    <recommendedName>
        <fullName evidence="4">Lipoprotein</fullName>
    </recommendedName>
</protein>
<feature type="compositionally biased region" description="Pro residues" evidence="1">
    <location>
        <begin position="38"/>
        <end position="50"/>
    </location>
</feature>
<sequence>MPLTALSLLLLTGCVVPSPQPSESPTPSGFTQGETTTPPAPSPSSVPPPDGDGSDDGPGEDTPGRYAYRCTSLDSSPEVQLSSLAEVWAATNYTRMDSCEVTYQGPQPFQPTEREAEAIQVASRDVAAEDEVNVMLRVLGLCTRVSDEAGPDGFAGASRESLKAAADFCPDAPQGKIIAAWAEGTRVGDGSHRVGEGLQSGTYQVVKPGPSSGECEWSVRTDAGALTASGGSRDAAQGVRVEDGQNFTSDKCGIWGKM</sequence>
<feature type="region of interest" description="Disordered" evidence="1">
    <location>
        <begin position="15"/>
        <end position="68"/>
    </location>
</feature>
<proteinExistence type="predicted"/>
<evidence type="ECO:0000256" key="1">
    <source>
        <dbReference type="SAM" id="MobiDB-lite"/>
    </source>
</evidence>
<dbReference type="Proteomes" id="UP001163293">
    <property type="component" value="Chromosome"/>
</dbReference>
<dbReference type="RefSeq" id="WP_168529464.1">
    <property type="nucleotide sequence ID" value="NZ_CP043010.1"/>
</dbReference>
<name>A0AAX3EDW5_PAEUR</name>
<evidence type="ECO:0000313" key="3">
    <source>
        <dbReference type="Proteomes" id="UP001163293"/>
    </source>
</evidence>
<dbReference type="AlphaFoldDB" id="A0AAX3EDW5"/>